<dbReference type="CDD" id="cd24034">
    <property type="entry name" value="ASKHA_NBD_O66634-like_rpt1"/>
    <property type="match status" value="1"/>
</dbReference>
<reference evidence="8" key="1">
    <citation type="submission" date="2019-08" db="EMBL/GenBank/DDBJ databases">
        <authorList>
            <person name="Kucharzyk K."/>
            <person name="Murdoch R.W."/>
            <person name="Higgins S."/>
            <person name="Loffler F."/>
        </authorList>
    </citation>
    <scope>NUCLEOTIDE SEQUENCE</scope>
</reference>
<organism evidence="8">
    <name type="scientific">bioreactor metagenome</name>
    <dbReference type="NCBI Taxonomy" id="1076179"/>
    <lineage>
        <taxon>unclassified sequences</taxon>
        <taxon>metagenomes</taxon>
        <taxon>ecological metagenomes</taxon>
    </lineage>
</organism>
<name>A0A644U327_9ZZZZ</name>
<dbReference type="SUPFAM" id="SSF53067">
    <property type="entry name" value="Actin-like ATPase domain"/>
    <property type="match status" value="2"/>
</dbReference>
<evidence type="ECO:0000259" key="6">
    <source>
        <dbReference type="Pfam" id="PF01869"/>
    </source>
</evidence>
<comment type="cofactor">
    <cofactor evidence="1">
        <name>[4Fe-4S] cluster</name>
        <dbReference type="ChEBI" id="CHEBI:49883"/>
    </cofactor>
</comment>
<dbReference type="PANTHER" id="PTHR32329">
    <property type="entry name" value="BIFUNCTIONAL PROTEIN [INCLUDES 2-HYDROXYACYL-COA DEHYDRATASE (N-TER) AND ITS ACTIVATOR DOMAIN (C_TERM)-RELATED"/>
    <property type="match status" value="1"/>
</dbReference>
<dbReference type="Pfam" id="PF09989">
    <property type="entry name" value="DUF2229"/>
    <property type="match status" value="1"/>
</dbReference>
<proteinExistence type="predicted"/>
<evidence type="ECO:0000259" key="7">
    <source>
        <dbReference type="Pfam" id="PF09989"/>
    </source>
</evidence>
<feature type="domain" description="DUF2229" evidence="7">
    <location>
        <begin position="671"/>
        <end position="886"/>
    </location>
</feature>
<feature type="domain" description="ATPase BadF/BadG/BcrA/BcrD type" evidence="6">
    <location>
        <begin position="323"/>
        <end position="578"/>
    </location>
</feature>
<dbReference type="EMBL" id="VSSQ01000068">
    <property type="protein sequence ID" value="MPL72812.1"/>
    <property type="molecule type" value="Genomic_DNA"/>
</dbReference>
<evidence type="ECO:0000256" key="3">
    <source>
        <dbReference type="ARBA" id="ARBA00023004"/>
    </source>
</evidence>
<gene>
    <name evidence="8" type="ORF">SDC9_18603</name>
</gene>
<dbReference type="GO" id="GO:0046872">
    <property type="term" value="F:metal ion binding"/>
    <property type="evidence" value="ECO:0007669"/>
    <property type="project" value="UniProtKB-KW"/>
</dbReference>
<dbReference type="InterPro" id="IPR043129">
    <property type="entry name" value="ATPase_NBD"/>
</dbReference>
<evidence type="ECO:0000256" key="5">
    <source>
        <dbReference type="SAM" id="Coils"/>
    </source>
</evidence>
<accession>A0A644U327</accession>
<evidence type="ECO:0000313" key="8">
    <source>
        <dbReference type="EMBL" id="MPL72812.1"/>
    </source>
</evidence>
<dbReference type="InterPro" id="IPR051805">
    <property type="entry name" value="Dehydratase_Activator_Redct"/>
</dbReference>
<evidence type="ECO:0000256" key="1">
    <source>
        <dbReference type="ARBA" id="ARBA00001966"/>
    </source>
</evidence>
<dbReference type="Gene3D" id="3.30.420.40">
    <property type="match status" value="4"/>
</dbReference>
<feature type="coiled-coil region" evidence="5">
    <location>
        <begin position="812"/>
        <end position="839"/>
    </location>
</feature>
<dbReference type="GO" id="GO:0051536">
    <property type="term" value="F:iron-sulfur cluster binding"/>
    <property type="evidence" value="ECO:0007669"/>
    <property type="project" value="UniProtKB-KW"/>
</dbReference>
<evidence type="ECO:0000256" key="4">
    <source>
        <dbReference type="ARBA" id="ARBA00023014"/>
    </source>
</evidence>
<dbReference type="NCBIfam" id="TIGR00241">
    <property type="entry name" value="CoA_E_activ"/>
    <property type="match status" value="2"/>
</dbReference>
<dbReference type="InterPro" id="IPR008275">
    <property type="entry name" value="CoA_E_activase_dom"/>
</dbReference>
<feature type="domain" description="ATPase BadF/BadG/BcrA/BcrD type" evidence="6">
    <location>
        <begin position="6"/>
        <end position="257"/>
    </location>
</feature>
<dbReference type="PANTHER" id="PTHR32329:SF4">
    <property type="entry name" value="ACTIVATOR OF 2-HYDROXYACYL-COA DEHYDRATASE"/>
    <property type="match status" value="1"/>
</dbReference>
<keyword evidence="4" id="KW-0411">Iron-sulfur</keyword>
<comment type="caution">
    <text evidence="8">The sequence shown here is derived from an EMBL/GenBank/DDBJ whole genome shotgun (WGS) entry which is preliminary data.</text>
</comment>
<dbReference type="InterPro" id="IPR018709">
    <property type="entry name" value="CoA_activase_DUF2229"/>
</dbReference>
<protein>
    <submittedName>
        <fullName evidence="8">Uncharacterized protein</fullName>
    </submittedName>
</protein>
<keyword evidence="2" id="KW-0479">Metal-binding</keyword>
<evidence type="ECO:0000256" key="2">
    <source>
        <dbReference type="ARBA" id="ARBA00022723"/>
    </source>
</evidence>
<dbReference type="CDD" id="cd24035">
    <property type="entry name" value="ASKHA_NBD_O66634-like_rpt2"/>
    <property type="match status" value="1"/>
</dbReference>
<dbReference type="InterPro" id="IPR002731">
    <property type="entry name" value="ATPase_BadF"/>
</dbReference>
<sequence length="1401" mass="157430">MNRFRVGLDVGSTTAKIVAIDNKGEIKFSKYIRHCADVSQSVISLFEELKQELNDCKIELSITGSVGMGIAERYSISFIQEVTATVEVIKSKFPDISTIIDIGGEDSKIVYLQKDGNIDLRMNGNCAGGTGSFIDQMATLLNVSIDELNTLAQNSKRIHPIASRCGVFSKTDIQNLISKNVDREDIAMSVFHAVAVQTIVTLSHGFEIEPKILFCGGPLNFIPSLRKAFVNYLNIAQEDTITPQHANLFPAWGAAIYNENKTIFNIDDLLNLFKNDNGENLKTTERLQPLFESEEQYTIWKEEKEKHKIEKTDLKDYIGDIWLGIDSGSTTTKIVAIDDNERVLYSYYTPNNGNPIEAVKKGLERFIEKSGNNSLNIKASCSTGYGEDLIKAAFNLNCGIIETIAHYSAAKKISPDVSFVLDIGGQDMKAMFVENGALNRMEINEACSSGCGSFLETFSKSLGYDIADFAQKATQAKEPCDLGTRCTVFMNSKIKQVLREGASVEDISSGLSYSVIKNCLYKVLKIKNTEELGKNIVLQGGTMKNDSVVRAFELLTNTNVFRSNISELMGAYGCAIYAKNSVLSQPSPLEELISTASYTTQELQCRGCENHCIINKYTFSNQNTFYSGNKCEKIFTNAGEERQKGKNIYSDKYDLIFDRKISKKEINNKIKIGIARALNTYENYPFWHALFESCGIETILSETSVYKQYEKGIHSVMSDNICFPAKLMHSHIYNLIKKKADRIFIPYVIFEKKENKNSVNSYNCPIVSGYSDVIKSSINPTIPIDSPTFNFKDKTLLKKCCTQYLQSLGISKERIKIAINEAIKAQEEYNKEIEQKDQKIYSSSKKSNKLTILLAGRPYHTDPLVQHKLSEMISDMGADVISEDIVRSMDDISFEDNHYVSQWAYINRILKAAHWVAQEDNNIHFVQMTSFGCGPDAFLLDEVKAVLKRGGKSLTVLKIDDVNNIGSLKLRVRSLIESLNYENNRVRKQLPFVSTLTFTKKEKRRKLIVPYFTDFVSPIMSSFFKLTGYDFEVLPLSNTESANEGLKYANNEVCYPATLIIGDIIKALKSGKYDLKTTAVAMTQTGGQCRASNYLPMIKNAMVESGFDQVPVISVAFGDDMTNKQSGFKITWIKYIRMAIHAILFGDCLSKFYHAALVREKNVGDAQRLKDYYLEVANKIILKNNSKELTQLLKQAAEDFNSIVEETLLPKIGVVGEIFLKFNSFAHKDILTWLTDRKLEVVPPMLSDFFFQSFVNSKIRKEENLETSSTPQFVMDKAYIMLKRIINKFNTIGSTFKYFTPLNDVFETANHAKEVISLTAQFGEGWLLPGEVVSFAKNGVNNVISLQPFGCIANHIIAKGVEKKIKTLYPQMNLLALDFDSGVSDVNIINRLHLMTDNIKN</sequence>
<keyword evidence="5" id="KW-0175">Coiled coil</keyword>
<dbReference type="Pfam" id="PF01869">
    <property type="entry name" value="BcrAD_BadFG"/>
    <property type="match status" value="2"/>
</dbReference>
<keyword evidence="3" id="KW-0408">Iron</keyword>